<dbReference type="SUPFAM" id="SSF47473">
    <property type="entry name" value="EF-hand"/>
    <property type="match status" value="1"/>
</dbReference>
<comment type="subcellular location">
    <subcellularLocation>
        <location evidence="2">Cleavage furrow</location>
    </subcellularLocation>
    <subcellularLocation>
        <location evidence="1">Midbody</location>
    </subcellularLocation>
    <subcellularLocation>
        <location evidence="3">Recycling endosome membrane</location>
        <topology evidence="3">Peripheral membrane protein</topology>
    </subcellularLocation>
</comment>
<dbReference type="EMBL" id="JARAKH010000033">
    <property type="protein sequence ID" value="KAK8385097.1"/>
    <property type="molecule type" value="Genomic_DNA"/>
</dbReference>
<dbReference type="InterPro" id="IPR057316">
    <property type="entry name" value="Rab11-FIP3/4_dom"/>
</dbReference>
<dbReference type="SUPFAM" id="SSF144270">
    <property type="entry name" value="Eferin C-derminal domain-like"/>
    <property type="match status" value="1"/>
</dbReference>
<dbReference type="InterPro" id="IPR037245">
    <property type="entry name" value="FIP-RBD_C_sf"/>
</dbReference>
<dbReference type="GO" id="GO:0030496">
    <property type="term" value="C:midbody"/>
    <property type="evidence" value="ECO:0007669"/>
    <property type="project" value="UniProtKB-SubCell"/>
</dbReference>
<gene>
    <name evidence="11" type="ORF">O3P69_012120</name>
</gene>
<evidence type="ECO:0000256" key="4">
    <source>
        <dbReference type="ARBA" id="ARBA00022448"/>
    </source>
</evidence>
<evidence type="ECO:0000256" key="8">
    <source>
        <dbReference type="SAM" id="Coils"/>
    </source>
</evidence>
<keyword evidence="6 8" id="KW-0175">Coiled coil</keyword>
<sequence>MAVSEEFVEQLREVFRVCDVERKGTISLPHLLHLAGEHFGSSQNSVTSAVAGLGVTGDVITFPQFCEVVATILTSHGNPEEAVSSPVWEEDYLDGAGPSRLQSHVKEAEDDDVRGRERGERRKRGGEGLAEEEEEEEDLSFTPAGVGGGGGGGGGGLGAWRRRRRRKRGVLERRTMPGEYLSSPSPSLSPLTDGDSAIGGSTASPDSSRKTHSGCSSMSDREEENFECYGEADDLDADSDSARLGDDLDGNLLSPPHSLPPNNFSRRNSWVRRSLRGPSSAPKRVGGTAVASQLYRTSSFSSGRSSAADPDDMYSDGSLEEDVNDLSHKVQMLQQQVGVLAENQSNTDDRFSRVRQDNAAYQERVVMLEEQLREAEHRYEERRAEEQRRNRELLTRVEREKQLTVENFTIKLASLEKDKTALEEELRRTKALLEKLQKEKESLEDRVSEAEFTASALHQENAKMVEQGRRRDDEGKVERERSAQVIEELRCEIERLRAAEEAERKRAPSVDASSSPPPELQATLKRLREENKGLVEQVEDLQAQLLTSHLEEGRTLVTATNNNSLAAEFEAMTSEEGNHYGSDTVEKLKKSLKDSQEANQHLRAYIDGILLNIVENYPQLLEVKQPK</sequence>
<dbReference type="GO" id="GO:0032154">
    <property type="term" value="C:cleavage furrow"/>
    <property type="evidence" value="ECO:0007669"/>
    <property type="project" value="UniProtKB-SubCell"/>
</dbReference>
<evidence type="ECO:0000256" key="9">
    <source>
        <dbReference type="SAM" id="MobiDB-lite"/>
    </source>
</evidence>
<dbReference type="Pfam" id="PF09457">
    <property type="entry name" value="RBD-FIP"/>
    <property type="match status" value="1"/>
</dbReference>
<feature type="domain" description="FIP-RBD" evidence="10">
    <location>
        <begin position="562"/>
        <end position="624"/>
    </location>
</feature>
<dbReference type="Gene3D" id="1.20.5.2440">
    <property type="match status" value="1"/>
</dbReference>
<keyword evidence="5" id="KW-0967">Endosome</keyword>
<dbReference type="Proteomes" id="UP001487740">
    <property type="component" value="Unassembled WGS sequence"/>
</dbReference>
<evidence type="ECO:0000313" key="12">
    <source>
        <dbReference type="Proteomes" id="UP001487740"/>
    </source>
</evidence>
<feature type="compositionally biased region" description="Acidic residues" evidence="9">
    <location>
        <begin position="221"/>
        <end position="239"/>
    </location>
</feature>
<evidence type="ECO:0000256" key="6">
    <source>
        <dbReference type="ARBA" id="ARBA00023054"/>
    </source>
</evidence>
<dbReference type="PANTHER" id="PTHR15726:SF7">
    <property type="entry name" value="NUCLEAR FALLOUT, ISOFORM J"/>
    <property type="match status" value="1"/>
</dbReference>
<protein>
    <recommendedName>
        <fullName evidence="10">FIP-RBD domain-containing protein</fullName>
    </recommendedName>
</protein>
<dbReference type="GO" id="GO:0032465">
    <property type="term" value="P:regulation of cytokinesis"/>
    <property type="evidence" value="ECO:0007669"/>
    <property type="project" value="TreeGrafter"/>
</dbReference>
<evidence type="ECO:0000256" key="1">
    <source>
        <dbReference type="ARBA" id="ARBA00004214"/>
    </source>
</evidence>
<evidence type="ECO:0000256" key="5">
    <source>
        <dbReference type="ARBA" id="ARBA00022753"/>
    </source>
</evidence>
<feature type="compositionally biased region" description="Low complexity" evidence="9">
    <location>
        <begin position="181"/>
        <end position="191"/>
    </location>
</feature>
<organism evidence="11 12">
    <name type="scientific">Scylla paramamosain</name>
    <name type="common">Mud crab</name>
    <dbReference type="NCBI Taxonomy" id="85552"/>
    <lineage>
        <taxon>Eukaryota</taxon>
        <taxon>Metazoa</taxon>
        <taxon>Ecdysozoa</taxon>
        <taxon>Arthropoda</taxon>
        <taxon>Crustacea</taxon>
        <taxon>Multicrustacea</taxon>
        <taxon>Malacostraca</taxon>
        <taxon>Eumalacostraca</taxon>
        <taxon>Eucarida</taxon>
        <taxon>Decapoda</taxon>
        <taxon>Pleocyemata</taxon>
        <taxon>Brachyura</taxon>
        <taxon>Eubrachyura</taxon>
        <taxon>Portunoidea</taxon>
        <taxon>Portunidae</taxon>
        <taxon>Portuninae</taxon>
        <taxon>Scylla</taxon>
    </lineage>
</organism>
<dbReference type="GO" id="GO:0030139">
    <property type="term" value="C:endocytic vesicle"/>
    <property type="evidence" value="ECO:0007669"/>
    <property type="project" value="TreeGrafter"/>
</dbReference>
<name>A0AAW0TEW2_SCYPA</name>
<feature type="region of interest" description="Disordered" evidence="9">
    <location>
        <begin position="91"/>
        <end position="317"/>
    </location>
</feature>
<dbReference type="PANTHER" id="PTHR15726">
    <property type="entry name" value="RAB11-FAMILY INTERACTING PROTEIN"/>
    <property type="match status" value="1"/>
</dbReference>
<reference evidence="11 12" key="1">
    <citation type="submission" date="2023-03" db="EMBL/GenBank/DDBJ databases">
        <title>High-quality genome of Scylla paramamosain provides insights in environmental adaptation.</title>
        <authorList>
            <person name="Zhang L."/>
        </authorList>
    </citation>
    <scope>NUCLEOTIDE SEQUENCE [LARGE SCALE GENOMIC DNA]</scope>
    <source>
        <strain evidence="11">LZ_2023a</strain>
        <tissue evidence="11">Muscle</tissue>
    </source>
</reference>
<feature type="coiled-coil region" evidence="8">
    <location>
        <begin position="351"/>
        <end position="544"/>
    </location>
</feature>
<evidence type="ECO:0000313" key="11">
    <source>
        <dbReference type="EMBL" id="KAK8385097.1"/>
    </source>
</evidence>
<accession>A0AAW0TEW2</accession>
<dbReference type="AlphaFoldDB" id="A0AAW0TEW2"/>
<feature type="compositionally biased region" description="Acidic residues" evidence="9">
    <location>
        <begin position="129"/>
        <end position="139"/>
    </location>
</feature>
<dbReference type="GO" id="GO:0032456">
    <property type="term" value="P:endocytic recycling"/>
    <property type="evidence" value="ECO:0007669"/>
    <property type="project" value="TreeGrafter"/>
</dbReference>
<comment type="caution">
    <text evidence="11">The sequence shown here is derived from an EMBL/GenBank/DDBJ whole genome shotgun (WGS) entry which is preliminary data.</text>
</comment>
<keyword evidence="4" id="KW-0813">Transport</keyword>
<evidence type="ECO:0000256" key="2">
    <source>
        <dbReference type="ARBA" id="ARBA00004626"/>
    </source>
</evidence>
<evidence type="ECO:0000256" key="3">
    <source>
        <dbReference type="ARBA" id="ARBA00004654"/>
    </source>
</evidence>
<keyword evidence="12" id="KW-1185">Reference proteome</keyword>
<dbReference type="InterPro" id="IPR051977">
    <property type="entry name" value="Rab11-interacting_regulator"/>
</dbReference>
<dbReference type="PROSITE" id="PS51511">
    <property type="entry name" value="FIP_RBD"/>
    <property type="match status" value="1"/>
</dbReference>
<proteinExistence type="predicted"/>
<dbReference type="Pfam" id="PF25450">
    <property type="entry name" value="Rab11-FIP3"/>
    <property type="match status" value="1"/>
</dbReference>
<feature type="compositionally biased region" description="Gly residues" evidence="9">
    <location>
        <begin position="145"/>
        <end position="158"/>
    </location>
</feature>
<dbReference type="GO" id="GO:0055038">
    <property type="term" value="C:recycling endosome membrane"/>
    <property type="evidence" value="ECO:0007669"/>
    <property type="project" value="UniProtKB-SubCell"/>
</dbReference>
<keyword evidence="7" id="KW-0472">Membrane</keyword>
<feature type="compositionally biased region" description="Low complexity" evidence="9">
    <location>
        <begin position="250"/>
        <end position="265"/>
    </location>
</feature>
<dbReference type="InterPro" id="IPR019018">
    <property type="entry name" value="Rab-bd_FIP-RBD"/>
</dbReference>
<evidence type="ECO:0000259" key="10">
    <source>
        <dbReference type="PROSITE" id="PS51511"/>
    </source>
</evidence>
<evidence type="ECO:0000256" key="7">
    <source>
        <dbReference type="ARBA" id="ARBA00023136"/>
    </source>
</evidence>
<dbReference type="InterPro" id="IPR011992">
    <property type="entry name" value="EF-hand-dom_pair"/>
</dbReference>